<evidence type="ECO:0000313" key="3">
    <source>
        <dbReference type="Proteomes" id="UP000005038"/>
    </source>
</evidence>
<reference evidence="2" key="1">
    <citation type="submission" date="2012-02" db="EMBL/GenBank/DDBJ databases">
        <title>Whole genome shotgun sequence of Gordonia otitidis NBRC 100426.</title>
        <authorList>
            <person name="Yoshida I."/>
            <person name="Hosoyama A."/>
            <person name="Tsuchikane K."/>
            <person name="Katsumata H."/>
            <person name="Yamazaki S."/>
            <person name="Fujita N."/>
        </authorList>
    </citation>
    <scope>NUCLEOTIDE SEQUENCE [LARGE SCALE GENOMIC DNA]</scope>
    <source>
        <strain evidence="2">NBRC 100426</strain>
    </source>
</reference>
<dbReference type="Proteomes" id="UP000005038">
    <property type="component" value="Unassembled WGS sequence"/>
</dbReference>
<name>H5TS33_GORO1</name>
<protein>
    <submittedName>
        <fullName evidence="2">Uncharacterized protein</fullName>
    </submittedName>
</protein>
<sequence>MRGISFAGIVLVAFLIFEALHWGATGDVLVPGPVRSLWDKAYENKVEPAKKEMEQKYKDMQSTTPRPNNYGLGTPSTSEVRCTVTLCPAA</sequence>
<dbReference type="AlphaFoldDB" id="H5TS33"/>
<dbReference type="RefSeq" id="WP_007240473.1">
    <property type="nucleotide sequence ID" value="NZ_BAFB01000206.1"/>
</dbReference>
<organism evidence="2 3">
    <name type="scientific">Gordonia otitidis (strain DSM 44809 / CCUG 52243 / JCM 12355 / NBRC 100426 / IFM 10032)</name>
    <dbReference type="NCBI Taxonomy" id="1108044"/>
    <lineage>
        <taxon>Bacteria</taxon>
        <taxon>Bacillati</taxon>
        <taxon>Actinomycetota</taxon>
        <taxon>Actinomycetes</taxon>
        <taxon>Mycobacteriales</taxon>
        <taxon>Gordoniaceae</taxon>
        <taxon>Gordonia</taxon>
    </lineage>
</organism>
<dbReference type="EMBL" id="BAFB01000206">
    <property type="protein sequence ID" value="GAB36291.1"/>
    <property type="molecule type" value="Genomic_DNA"/>
</dbReference>
<proteinExistence type="predicted"/>
<dbReference type="STRING" id="1108044.GOOTI_206_00240"/>
<keyword evidence="3" id="KW-1185">Reference proteome</keyword>
<accession>H5TS33</accession>
<gene>
    <name evidence="2" type="ORF">GOOTI_206_00240</name>
</gene>
<feature type="region of interest" description="Disordered" evidence="1">
    <location>
        <begin position="52"/>
        <end position="77"/>
    </location>
</feature>
<comment type="caution">
    <text evidence="2">The sequence shown here is derived from an EMBL/GenBank/DDBJ whole genome shotgun (WGS) entry which is preliminary data.</text>
</comment>
<evidence type="ECO:0000313" key="2">
    <source>
        <dbReference type="EMBL" id="GAB36291.1"/>
    </source>
</evidence>
<evidence type="ECO:0000256" key="1">
    <source>
        <dbReference type="SAM" id="MobiDB-lite"/>
    </source>
</evidence>